<dbReference type="SUPFAM" id="SSF56935">
    <property type="entry name" value="Porins"/>
    <property type="match status" value="1"/>
</dbReference>
<dbReference type="Gene3D" id="2.40.170.20">
    <property type="entry name" value="TonB-dependent receptor, beta-barrel domain"/>
    <property type="match status" value="1"/>
</dbReference>
<evidence type="ECO:0000256" key="5">
    <source>
        <dbReference type="ARBA" id="ARBA00022692"/>
    </source>
</evidence>
<dbReference type="PANTHER" id="PTHR32552">
    <property type="entry name" value="FERRICHROME IRON RECEPTOR-RELATED"/>
    <property type="match status" value="1"/>
</dbReference>
<reference evidence="13" key="1">
    <citation type="submission" date="2024-06" db="EMBL/GenBank/DDBJ databases">
        <title>Caulobacter inopinatus, sp. nov.</title>
        <authorList>
            <person name="Donachie S.P."/>
        </authorList>
    </citation>
    <scope>NUCLEOTIDE SEQUENCE</scope>
    <source>
        <strain evidence="13">73W</strain>
    </source>
</reference>
<evidence type="ECO:0000256" key="4">
    <source>
        <dbReference type="ARBA" id="ARBA00022496"/>
    </source>
</evidence>
<evidence type="ECO:0000256" key="2">
    <source>
        <dbReference type="ARBA" id="ARBA00022448"/>
    </source>
</evidence>
<gene>
    <name evidence="13" type="ORF">ABOZ73_15505</name>
</gene>
<comment type="similarity">
    <text evidence="11">Belongs to the TonB-dependent receptor family.</text>
</comment>
<evidence type="ECO:0000256" key="8">
    <source>
        <dbReference type="ARBA" id="ARBA00023077"/>
    </source>
</evidence>
<keyword evidence="9 11" id="KW-0472">Membrane</keyword>
<evidence type="ECO:0000256" key="1">
    <source>
        <dbReference type="ARBA" id="ARBA00004571"/>
    </source>
</evidence>
<keyword evidence="7" id="KW-0406">Ion transport</keyword>
<evidence type="ECO:0000256" key="6">
    <source>
        <dbReference type="ARBA" id="ARBA00023004"/>
    </source>
</evidence>
<keyword evidence="13" id="KW-0675">Receptor</keyword>
<dbReference type="RefSeq" id="WP_369062560.1">
    <property type="nucleotide sequence ID" value="NZ_CP158375.1"/>
</dbReference>
<evidence type="ECO:0000256" key="10">
    <source>
        <dbReference type="ARBA" id="ARBA00023237"/>
    </source>
</evidence>
<keyword evidence="10 11" id="KW-0998">Cell outer membrane</keyword>
<name>A0AB39KZL7_9CAUL</name>
<organism evidence="13">
    <name type="scientific">Caulobacter sp. 73W</name>
    <dbReference type="NCBI Taxonomy" id="3161137"/>
    <lineage>
        <taxon>Bacteria</taxon>
        <taxon>Pseudomonadati</taxon>
        <taxon>Pseudomonadota</taxon>
        <taxon>Alphaproteobacteria</taxon>
        <taxon>Caulobacterales</taxon>
        <taxon>Caulobacteraceae</taxon>
        <taxon>Caulobacter</taxon>
    </lineage>
</organism>
<dbReference type="GO" id="GO:0006826">
    <property type="term" value="P:iron ion transport"/>
    <property type="evidence" value="ECO:0007669"/>
    <property type="project" value="UniProtKB-KW"/>
</dbReference>
<evidence type="ECO:0000259" key="12">
    <source>
        <dbReference type="Pfam" id="PF00593"/>
    </source>
</evidence>
<dbReference type="AlphaFoldDB" id="A0AB39KZL7"/>
<proteinExistence type="inferred from homology"/>
<keyword evidence="2 11" id="KW-0813">Transport</keyword>
<protein>
    <submittedName>
        <fullName evidence="13">TonB-dependent receptor</fullName>
    </submittedName>
</protein>
<dbReference type="Pfam" id="PF00593">
    <property type="entry name" value="TonB_dep_Rec_b-barrel"/>
    <property type="match status" value="1"/>
</dbReference>
<evidence type="ECO:0000256" key="3">
    <source>
        <dbReference type="ARBA" id="ARBA00022452"/>
    </source>
</evidence>
<dbReference type="InterPro" id="IPR036942">
    <property type="entry name" value="Beta-barrel_TonB_sf"/>
</dbReference>
<accession>A0AB39KZL7</accession>
<evidence type="ECO:0000313" key="13">
    <source>
        <dbReference type="EMBL" id="XDO98688.1"/>
    </source>
</evidence>
<evidence type="ECO:0000256" key="11">
    <source>
        <dbReference type="PROSITE-ProRule" id="PRU01360"/>
    </source>
</evidence>
<keyword evidence="4" id="KW-0410">Iron transport</keyword>
<keyword evidence="8" id="KW-0798">TonB box</keyword>
<dbReference type="EMBL" id="CP158375">
    <property type="protein sequence ID" value="XDO98688.1"/>
    <property type="molecule type" value="Genomic_DNA"/>
</dbReference>
<sequence length="411" mass="45583">MDPGRRRLPPSITNSTLTQAEDYRGITQELRIASPRGDRLRWLAGLYYLNEQTDRSSRNTAKSYLPGGAGSTRDSLDGDNIFIGFGESKNYAVFGEANFDVTPDLTLTVGGRYTWDNKSFQSRGEVISLGPVGLPNTLSPSPLLSPYDISVAKDWAEFTPKVSLDWKMAPGKMAYASASKGFKGGGWQGAAANAAGASKAYEPETAWNYEAGVKTDWFDRRLRVNIAAFYTSFKDLQVELLDDVNLTLVIANAANAKIKGVELETQAQLTRSFSIFASGSMLDAKYDDYIDPLRGINYGGNKIQRTPDYQFNVGADWRHEVKGDYELAAHVEYSYQDDIFWGPEETNKEDGYGQLDARVSFGRLDRGWNIAVFGKNLTDKLYRASIIPFVGDEVSLFGPPRTYGVRLSGRF</sequence>
<feature type="domain" description="TonB-dependent receptor-like beta-barrel" evidence="12">
    <location>
        <begin position="37"/>
        <end position="377"/>
    </location>
</feature>
<comment type="subcellular location">
    <subcellularLocation>
        <location evidence="1 11">Cell outer membrane</location>
        <topology evidence="1 11">Multi-pass membrane protein</topology>
    </subcellularLocation>
</comment>
<dbReference type="GO" id="GO:0009279">
    <property type="term" value="C:cell outer membrane"/>
    <property type="evidence" value="ECO:0007669"/>
    <property type="project" value="UniProtKB-SubCell"/>
</dbReference>
<dbReference type="InterPro" id="IPR000531">
    <property type="entry name" value="Beta-barrel_TonB"/>
</dbReference>
<evidence type="ECO:0000256" key="7">
    <source>
        <dbReference type="ARBA" id="ARBA00023065"/>
    </source>
</evidence>
<keyword evidence="6" id="KW-0408">Iron</keyword>
<dbReference type="PANTHER" id="PTHR32552:SF81">
    <property type="entry name" value="TONB-DEPENDENT OUTER MEMBRANE RECEPTOR"/>
    <property type="match status" value="1"/>
</dbReference>
<dbReference type="PROSITE" id="PS52016">
    <property type="entry name" value="TONB_DEPENDENT_REC_3"/>
    <property type="match status" value="1"/>
</dbReference>
<keyword evidence="5 11" id="KW-0812">Transmembrane</keyword>
<dbReference type="InterPro" id="IPR039426">
    <property type="entry name" value="TonB-dep_rcpt-like"/>
</dbReference>
<evidence type="ECO:0000256" key="9">
    <source>
        <dbReference type="ARBA" id="ARBA00023136"/>
    </source>
</evidence>
<keyword evidence="3 11" id="KW-1134">Transmembrane beta strand</keyword>